<sequence>MSLFHFVNCSLTTFVPYYIIFDGFKLSKDVGSTKLFLIVCFYYIISQILKLFSLAFFSIGLLQNMNIFNIIFQETANIIDLAGIYYILSHKHTNTISLKERILSVGLSWGFYDSLATNFFPFFIGGRSMDFSLKHIYRSILANTFLFSNLSKTCLLFMWLRNPIHKKKITVINTLLVYFTFILPLTNKIILIYEDSFNIKMFILIFLQIAITFFLSWVTKCLFSSHSNNVEQKKKVKINDDENQMNKEIIKEGKKKGRKKKN</sequence>
<dbReference type="GO" id="GO:0005886">
    <property type="term" value="C:plasma membrane"/>
    <property type="evidence" value="ECO:0007669"/>
    <property type="project" value="UniProtKB-SubCell"/>
</dbReference>
<evidence type="ECO:0000256" key="1">
    <source>
        <dbReference type="ARBA" id="ARBA00004477"/>
    </source>
</evidence>
<accession>A0A1J1H7Q2</accession>
<dbReference type="Proteomes" id="UP000220158">
    <property type="component" value="Chromosome 8"/>
</dbReference>
<reference evidence="12 13" key="1">
    <citation type="submission" date="2015-04" db="EMBL/GenBank/DDBJ databases">
        <authorList>
            <consortium name="Pathogen Informatics"/>
        </authorList>
    </citation>
    <scope>NUCLEOTIDE SEQUENCE [LARGE SCALE GENOMIC DNA]</scope>
    <source>
        <strain evidence="12 13">SGS1</strain>
    </source>
</reference>
<dbReference type="EMBL" id="LN835303">
    <property type="protein sequence ID" value="CRG99621.1"/>
    <property type="molecule type" value="Genomic_DNA"/>
</dbReference>
<evidence type="ECO:0000313" key="13">
    <source>
        <dbReference type="Proteomes" id="UP000220158"/>
    </source>
</evidence>
<dbReference type="InterPro" id="IPR019164">
    <property type="entry name" value="TMEM147"/>
</dbReference>
<evidence type="ECO:0000313" key="12">
    <source>
        <dbReference type="EMBL" id="CRG99621.1"/>
    </source>
</evidence>
<evidence type="ECO:0000256" key="7">
    <source>
        <dbReference type="ARBA" id="ARBA00023136"/>
    </source>
</evidence>
<evidence type="ECO:0000256" key="9">
    <source>
        <dbReference type="ARBA" id="ARBA00034846"/>
    </source>
</evidence>
<evidence type="ECO:0000256" key="3">
    <source>
        <dbReference type="ARBA" id="ARBA00022475"/>
    </source>
</evidence>
<name>A0A1J1H7Q2_PLARL</name>
<proteinExistence type="inferred from homology"/>
<comment type="similarity">
    <text evidence="8">Belongs to the TMEM147 family.</text>
</comment>
<feature type="transmembrane region" description="Helical" evidence="11">
    <location>
        <begin position="172"/>
        <end position="193"/>
    </location>
</feature>
<evidence type="ECO:0000256" key="2">
    <source>
        <dbReference type="ARBA" id="ARBA00004651"/>
    </source>
</evidence>
<dbReference type="GeneID" id="39735723"/>
<organism evidence="12 13">
    <name type="scientific">Plasmodium relictum</name>
    <dbReference type="NCBI Taxonomy" id="85471"/>
    <lineage>
        <taxon>Eukaryota</taxon>
        <taxon>Sar</taxon>
        <taxon>Alveolata</taxon>
        <taxon>Apicomplexa</taxon>
        <taxon>Aconoidasida</taxon>
        <taxon>Haemosporida</taxon>
        <taxon>Plasmodiidae</taxon>
        <taxon>Plasmodium</taxon>
        <taxon>Plasmodium (Haemamoeba)</taxon>
    </lineage>
</organism>
<comment type="subcellular location">
    <subcellularLocation>
        <location evidence="2">Cell membrane</location>
        <topology evidence="2">Multi-pass membrane protein</topology>
    </subcellularLocation>
    <subcellularLocation>
        <location evidence="1">Endoplasmic reticulum membrane</location>
        <topology evidence="1">Multi-pass membrane protein</topology>
    </subcellularLocation>
</comment>
<evidence type="ECO:0000256" key="5">
    <source>
        <dbReference type="ARBA" id="ARBA00022824"/>
    </source>
</evidence>
<dbReference type="VEuPathDB" id="PlasmoDB:PRELSG_0804700"/>
<keyword evidence="4 11" id="KW-0812">Transmembrane</keyword>
<protein>
    <recommendedName>
        <fullName evidence="9">BOS complex subunit TMEM147</fullName>
    </recommendedName>
    <alternativeName>
        <fullName evidence="10">Transmembrane protein 147</fullName>
    </alternativeName>
</protein>
<dbReference type="KEGG" id="prel:PRELSG_0804700"/>
<evidence type="ECO:0000256" key="10">
    <source>
        <dbReference type="ARBA" id="ARBA00034899"/>
    </source>
</evidence>
<dbReference type="PANTHER" id="PTHR12869:SF0">
    <property type="entry name" value="BOS COMPLEX SUBUNIT TMEM147"/>
    <property type="match status" value="1"/>
</dbReference>
<gene>
    <name evidence="12" type="ORF">PRELSG_0804700</name>
</gene>
<evidence type="ECO:0000256" key="6">
    <source>
        <dbReference type="ARBA" id="ARBA00022989"/>
    </source>
</evidence>
<feature type="transmembrane region" description="Helical" evidence="11">
    <location>
        <begin position="199"/>
        <end position="218"/>
    </location>
</feature>
<keyword evidence="7 11" id="KW-0472">Membrane</keyword>
<evidence type="ECO:0000256" key="11">
    <source>
        <dbReference type="SAM" id="Phobius"/>
    </source>
</evidence>
<keyword evidence="6 11" id="KW-1133">Transmembrane helix</keyword>
<feature type="transmembrane region" description="Helical" evidence="11">
    <location>
        <begin position="136"/>
        <end position="160"/>
    </location>
</feature>
<dbReference type="GO" id="GO:0005789">
    <property type="term" value="C:endoplasmic reticulum membrane"/>
    <property type="evidence" value="ECO:0007669"/>
    <property type="project" value="UniProtKB-SubCell"/>
</dbReference>
<dbReference type="AlphaFoldDB" id="A0A1J1H7Q2"/>
<feature type="transmembrane region" description="Helical" evidence="11">
    <location>
        <begin position="67"/>
        <end position="88"/>
    </location>
</feature>
<feature type="transmembrane region" description="Helical" evidence="11">
    <location>
        <begin position="100"/>
        <end position="124"/>
    </location>
</feature>
<keyword evidence="13" id="KW-1185">Reference proteome</keyword>
<evidence type="ECO:0000256" key="4">
    <source>
        <dbReference type="ARBA" id="ARBA00022692"/>
    </source>
</evidence>
<feature type="transmembrane region" description="Helical" evidence="11">
    <location>
        <begin position="35"/>
        <end position="61"/>
    </location>
</feature>
<evidence type="ECO:0000256" key="8">
    <source>
        <dbReference type="ARBA" id="ARBA00034739"/>
    </source>
</evidence>
<dbReference type="RefSeq" id="XP_028532626.1">
    <property type="nucleotide sequence ID" value="XM_028676103.1"/>
</dbReference>
<dbReference type="PANTHER" id="PTHR12869">
    <property type="entry name" value="SMALL SEVEN TRANSMEMBRANE DOMAIN-CONTAINING PROTEIN"/>
    <property type="match status" value="1"/>
</dbReference>
<dbReference type="OrthoDB" id="9993532at2759"/>
<dbReference type="Pfam" id="PF09767">
    <property type="entry name" value="DUF2053"/>
    <property type="match status" value="1"/>
</dbReference>
<keyword evidence="5" id="KW-0256">Endoplasmic reticulum</keyword>
<dbReference type="OMA" id="SKCVYAG"/>
<keyword evidence="3" id="KW-1003">Cell membrane</keyword>